<dbReference type="Gene3D" id="1.10.340.70">
    <property type="match status" value="1"/>
</dbReference>
<evidence type="ECO:0000313" key="4">
    <source>
        <dbReference type="EMBL" id="JAB67801.1"/>
    </source>
</evidence>
<feature type="compositionally biased region" description="Basic and acidic residues" evidence="2">
    <location>
        <begin position="271"/>
        <end position="288"/>
    </location>
</feature>
<protein>
    <recommendedName>
        <fullName evidence="1">RNA-directed DNA polymerase</fullName>
        <ecNumber evidence="1">2.7.7.49</ecNumber>
    </recommendedName>
</protein>
<dbReference type="InterPro" id="IPR050951">
    <property type="entry name" value="Retrovirus_Pol_polyprotein"/>
</dbReference>
<reference evidence="4" key="1">
    <citation type="submission" date="2013-07" db="EMBL/GenBank/DDBJ databases">
        <title>Midgut Transcriptome Profiling of Anoplphora glabripennis, a Lignocellulose Degrading, Wood-Boring Cerambycid.</title>
        <authorList>
            <person name="Scully E.D."/>
            <person name="Hoover K."/>
            <person name="Carlson J.E."/>
            <person name="Tien M."/>
            <person name="Geib S.M."/>
        </authorList>
    </citation>
    <scope>NUCLEOTIDE SEQUENCE</scope>
</reference>
<evidence type="ECO:0000259" key="3">
    <source>
        <dbReference type="PROSITE" id="PS50994"/>
    </source>
</evidence>
<dbReference type="PANTHER" id="PTHR37984:SF15">
    <property type="entry name" value="INTEGRASE CATALYTIC DOMAIN-CONTAINING PROTEIN"/>
    <property type="match status" value="1"/>
</dbReference>
<feature type="non-terminal residue" evidence="4">
    <location>
        <position position="1"/>
    </location>
</feature>
<feature type="region of interest" description="Disordered" evidence="2">
    <location>
        <begin position="269"/>
        <end position="288"/>
    </location>
</feature>
<gene>
    <name evidence="4" type="primary">POLY</name>
</gene>
<dbReference type="EC" id="2.7.7.49" evidence="1"/>
<accession>V5IAS7</accession>
<name>V5IAS7_ANOGL</name>
<dbReference type="InterPro" id="IPR041588">
    <property type="entry name" value="Integrase_H2C2"/>
</dbReference>
<evidence type="ECO:0000256" key="1">
    <source>
        <dbReference type="ARBA" id="ARBA00012493"/>
    </source>
</evidence>
<dbReference type="GO" id="GO:0003676">
    <property type="term" value="F:nucleic acid binding"/>
    <property type="evidence" value="ECO:0007669"/>
    <property type="project" value="InterPro"/>
</dbReference>
<dbReference type="InterPro" id="IPR012337">
    <property type="entry name" value="RNaseH-like_sf"/>
</dbReference>
<dbReference type="InterPro" id="IPR001584">
    <property type="entry name" value="Integrase_cat-core"/>
</dbReference>
<dbReference type="AlphaFoldDB" id="V5IAS7"/>
<evidence type="ECO:0000256" key="2">
    <source>
        <dbReference type="SAM" id="MobiDB-lite"/>
    </source>
</evidence>
<dbReference type="EMBL" id="GALX01000665">
    <property type="protein sequence ID" value="JAB67801.1"/>
    <property type="molecule type" value="Transcribed_RNA"/>
</dbReference>
<dbReference type="Pfam" id="PF17921">
    <property type="entry name" value="Integrase_H2C2"/>
    <property type="match status" value="1"/>
</dbReference>
<dbReference type="SUPFAM" id="SSF53098">
    <property type="entry name" value="Ribonuclease H-like"/>
    <property type="match status" value="1"/>
</dbReference>
<feature type="non-terminal residue" evidence="4">
    <location>
        <position position="288"/>
    </location>
</feature>
<dbReference type="GO" id="GO:0003964">
    <property type="term" value="F:RNA-directed DNA polymerase activity"/>
    <property type="evidence" value="ECO:0007669"/>
    <property type="project" value="UniProtKB-EC"/>
</dbReference>
<dbReference type="InterPro" id="IPR036397">
    <property type="entry name" value="RNaseH_sf"/>
</dbReference>
<organism evidence="4">
    <name type="scientific">Anoplophora glabripennis</name>
    <name type="common">Asian longhorn beetle</name>
    <name type="synonym">Anoplophora nobilis</name>
    <dbReference type="NCBI Taxonomy" id="217634"/>
    <lineage>
        <taxon>Eukaryota</taxon>
        <taxon>Metazoa</taxon>
        <taxon>Ecdysozoa</taxon>
        <taxon>Arthropoda</taxon>
        <taxon>Hexapoda</taxon>
        <taxon>Insecta</taxon>
        <taxon>Pterygota</taxon>
        <taxon>Neoptera</taxon>
        <taxon>Endopterygota</taxon>
        <taxon>Coleoptera</taxon>
        <taxon>Polyphaga</taxon>
        <taxon>Cucujiformia</taxon>
        <taxon>Chrysomeloidea</taxon>
        <taxon>Cerambycidae</taxon>
        <taxon>Lamiinae</taxon>
        <taxon>Lamiini</taxon>
        <taxon>Anoplophora</taxon>
    </lineage>
</organism>
<sequence length="288" mass="34007">VQCTKLVNTITEQDEKLLLIKQQHESKTNHRGITDTYDRLKSNYYWKNLKTDVTNYINNCEICQRNKYSRQTPYIPLVLTETPSKPFQILHIDLFQFESQYFLTIIDKFTKFGQAFPTNRDNLSVHDSLIQFFSYFGVPEQIISDPGNEFNNAVIKDLMRLQKINFHITTPAHHESNSPVERFHSTLVEHLRILRTKDKDKHVTKLMPYALIAYNSTVHSATKFTPFELTYGHTNNRDSFDLISSTFYSEYTQDHRNRLNSLYQEISNNQKQDKQNVIDKRNDRGEIQ</sequence>
<feature type="domain" description="Integrase catalytic" evidence="3">
    <location>
        <begin position="82"/>
        <end position="234"/>
    </location>
</feature>
<dbReference type="PANTHER" id="PTHR37984">
    <property type="entry name" value="PROTEIN CBG26694"/>
    <property type="match status" value="1"/>
</dbReference>
<dbReference type="GO" id="GO:0015074">
    <property type="term" value="P:DNA integration"/>
    <property type="evidence" value="ECO:0007669"/>
    <property type="project" value="InterPro"/>
</dbReference>
<proteinExistence type="predicted"/>
<dbReference type="PROSITE" id="PS50994">
    <property type="entry name" value="INTEGRASE"/>
    <property type="match status" value="1"/>
</dbReference>
<dbReference type="Gene3D" id="3.30.420.10">
    <property type="entry name" value="Ribonuclease H-like superfamily/Ribonuclease H"/>
    <property type="match status" value="1"/>
</dbReference>